<feature type="domain" description="Tyr recombinase" evidence="7">
    <location>
        <begin position="128"/>
        <end position="307"/>
    </location>
</feature>
<protein>
    <recommendedName>
        <fullName evidence="10">Tyr recombinase domain-containing protein</fullName>
    </recommendedName>
</protein>
<sequence length="318" mass="36621">MKSGADPSMAKKNQKLTQYIRQSNTFGSVTEEWLEMKQKEWRSTYFDDTKRTIEIHLLPDLGQRPIAEITSPEVLSVLKKIEEQGKLEAASRSRQKCGAIFRYANLKQLCAHNPVSNLKGALASPQKKKFNSIAPKDLPQFLLKLAEYDGAIITKLALRFIMLTLARTSEVRFALWDEFDLETEEAVWRIPAERMKNKQEHIIPLSRQALMVISEVRRFTQGDKYVYHQLNNPNKPMSENTMLGAMYRMGYHSLATVHGFRATISTLLNEHGHNPDVIEHLLSHQEANKVRAAYNRAEYLSERRITLQWLADHLDSLT</sequence>
<reference evidence="9" key="1">
    <citation type="submission" date="2018-05" db="EMBL/GenBank/DDBJ databases">
        <authorList>
            <person name="Lanie J.A."/>
            <person name="Ng W.-L."/>
            <person name="Kazmierczak K.M."/>
            <person name="Andrzejewski T.M."/>
            <person name="Davidsen T.M."/>
            <person name="Wayne K.J."/>
            <person name="Tettelin H."/>
            <person name="Glass J.I."/>
            <person name="Rusch D."/>
            <person name="Podicherti R."/>
            <person name="Tsui H.-C.T."/>
            <person name="Winkler M.E."/>
        </authorList>
    </citation>
    <scope>NUCLEOTIDE SEQUENCE</scope>
</reference>
<dbReference type="Pfam" id="PF22022">
    <property type="entry name" value="Phage_int_M"/>
    <property type="match status" value="1"/>
</dbReference>
<dbReference type="AlphaFoldDB" id="A0A382QZ10"/>
<dbReference type="InterPro" id="IPR010998">
    <property type="entry name" value="Integrase_recombinase_N"/>
</dbReference>
<evidence type="ECO:0000259" key="8">
    <source>
        <dbReference type="PROSITE" id="PS51900"/>
    </source>
</evidence>
<proteinExistence type="inferred from homology"/>
<dbReference type="Gene3D" id="1.10.150.130">
    <property type="match status" value="1"/>
</dbReference>
<keyword evidence="3" id="KW-0238">DNA-binding</keyword>
<dbReference type="CDD" id="cd00801">
    <property type="entry name" value="INT_P4_C"/>
    <property type="match status" value="1"/>
</dbReference>
<evidence type="ECO:0000256" key="4">
    <source>
        <dbReference type="ARBA" id="ARBA00023172"/>
    </source>
</evidence>
<dbReference type="InterPro" id="IPR053876">
    <property type="entry name" value="Phage_int_M"/>
</dbReference>
<dbReference type="PANTHER" id="PTHR30629:SF2">
    <property type="entry name" value="PROPHAGE INTEGRASE INTS-RELATED"/>
    <property type="match status" value="1"/>
</dbReference>
<name>A0A382QZ10_9ZZZZ</name>
<evidence type="ECO:0000256" key="3">
    <source>
        <dbReference type="ARBA" id="ARBA00023125"/>
    </source>
</evidence>
<evidence type="ECO:0000256" key="5">
    <source>
        <dbReference type="ARBA" id="ARBA00023195"/>
    </source>
</evidence>
<keyword evidence="6" id="KW-1160">Virus entry into host cell</keyword>
<dbReference type="GO" id="GO:0003677">
    <property type="term" value="F:DNA binding"/>
    <property type="evidence" value="ECO:0007669"/>
    <property type="project" value="UniProtKB-KW"/>
</dbReference>
<dbReference type="PANTHER" id="PTHR30629">
    <property type="entry name" value="PROPHAGE INTEGRASE"/>
    <property type="match status" value="1"/>
</dbReference>
<evidence type="ECO:0000256" key="2">
    <source>
        <dbReference type="ARBA" id="ARBA00022908"/>
    </source>
</evidence>
<accession>A0A382QZ10</accession>
<dbReference type="InterPro" id="IPR050808">
    <property type="entry name" value="Phage_Integrase"/>
</dbReference>
<dbReference type="EMBL" id="UINC01117614">
    <property type="protein sequence ID" value="SVC90160.1"/>
    <property type="molecule type" value="Genomic_DNA"/>
</dbReference>
<dbReference type="PROSITE" id="PS51900">
    <property type="entry name" value="CB"/>
    <property type="match status" value="1"/>
</dbReference>
<evidence type="ECO:0008006" key="10">
    <source>
        <dbReference type="Google" id="ProtNLM"/>
    </source>
</evidence>
<keyword evidence="4" id="KW-0233">DNA recombination</keyword>
<dbReference type="GO" id="GO:0046718">
    <property type="term" value="P:symbiont entry into host cell"/>
    <property type="evidence" value="ECO:0007669"/>
    <property type="project" value="UniProtKB-KW"/>
</dbReference>
<dbReference type="PROSITE" id="PS51898">
    <property type="entry name" value="TYR_RECOMBINASE"/>
    <property type="match status" value="1"/>
</dbReference>
<evidence type="ECO:0000256" key="1">
    <source>
        <dbReference type="ARBA" id="ARBA00008857"/>
    </source>
</evidence>
<dbReference type="InterPro" id="IPR002104">
    <property type="entry name" value="Integrase_catalytic"/>
</dbReference>
<dbReference type="Pfam" id="PF00589">
    <property type="entry name" value="Phage_integrase"/>
    <property type="match status" value="1"/>
</dbReference>
<dbReference type="GO" id="GO:0006310">
    <property type="term" value="P:DNA recombination"/>
    <property type="evidence" value="ECO:0007669"/>
    <property type="project" value="UniProtKB-KW"/>
</dbReference>
<organism evidence="9">
    <name type="scientific">marine metagenome</name>
    <dbReference type="NCBI Taxonomy" id="408172"/>
    <lineage>
        <taxon>unclassified sequences</taxon>
        <taxon>metagenomes</taxon>
        <taxon>ecological metagenomes</taxon>
    </lineage>
</organism>
<evidence type="ECO:0000313" key="9">
    <source>
        <dbReference type="EMBL" id="SVC90160.1"/>
    </source>
</evidence>
<dbReference type="GO" id="GO:0044826">
    <property type="term" value="P:viral genome integration into host DNA"/>
    <property type="evidence" value="ECO:0007669"/>
    <property type="project" value="UniProtKB-KW"/>
</dbReference>
<dbReference type="GO" id="GO:0075713">
    <property type="term" value="P:establishment of integrated proviral latency"/>
    <property type="evidence" value="ECO:0007669"/>
    <property type="project" value="UniProtKB-KW"/>
</dbReference>
<dbReference type="InterPro" id="IPR044068">
    <property type="entry name" value="CB"/>
</dbReference>
<gene>
    <name evidence="9" type="ORF">METZ01_LOCUS343014</name>
</gene>
<dbReference type="GO" id="GO:0015074">
    <property type="term" value="P:DNA integration"/>
    <property type="evidence" value="ECO:0007669"/>
    <property type="project" value="UniProtKB-KW"/>
</dbReference>
<dbReference type="Gene3D" id="1.10.443.10">
    <property type="entry name" value="Intergrase catalytic core"/>
    <property type="match status" value="1"/>
</dbReference>
<comment type="similarity">
    <text evidence="1">Belongs to the 'phage' integrase family.</text>
</comment>
<keyword evidence="2" id="KW-0229">DNA integration</keyword>
<evidence type="ECO:0000259" key="7">
    <source>
        <dbReference type="PROSITE" id="PS51898"/>
    </source>
</evidence>
<dbReference type="InterPro" id="IPR013762">
    <property type="entry name" value="Integrase-like_cat_sf"/>
</dbReference>
<keyword evidence="5" id="KW-1179">Viral genome integration</keyword>
<dbReference type="InterPro" id="IPR011010">
    <property type="entry name" value="DNA_brk_join_enz"/>
</dbReference>
<evidence type="ECO:0000256" key="6">
    <source>
        <dbReference type="ARBA" id="ARBA00023296"/>
    </source>
</evidence>
<feature type="domain" description="Core-binding (CB)" evidence="8">
    <location>
        <begin position="24"/>
        <end position="105"/>
    </location>
</feature>
<dbReference type="SUPFAM" id="SSF56349">
    <property type="entry name" value="DNA breaking-rejoining enzymes"/>
    <property type="match status" value="1"/>
</dbReference>